<keyword evidence="3" id="KW-1185">Reference proteome</keyword>
<evidence type="ECO:0000259" key="1">
    <source>
        <dbReference type="Pfam" id="PF12728"/>
    </source>
</evidence>
<evidence type="ECO:0000313" key="3">
    <source>
        <dbReference type="Proteomes" id="UP000236454"/>
    </source>
</evidence>
<dbReference type="Pfam" id="PF12728">
    <property type="entry name" value="HTH_17"/>
    <property type="match status" value="1"/>
</dbReference>
<reference evidence="2 3" key="1">
    <citation type="submission" date="2016-10" db="EMBL/GenBank/DDBJ databases">
        <authorList>
            <person name="de Groot N.N."/>
        </authorList>
    </citation>
    <scope>NUCLEOTIDE SEQUENCE [LARGE SCALE GENOMIC DNA]</scope>
    <source>
        <strain evidence="2 3">CGMCC 1.7005</strain>
    </source>
</reference>
<sequence length="99" mass="11276">MAATIITLEDLTQFKQEIIEEMRALVAHQSFLPVEEPEPKKEEKKLIKSHQVQRLLGISPGTLQTLRNNGTIPYSKIGGILFYDKAEIMNLIESNKRNV</sequence>
<gene>
    <name evidence="2" type="ORF">SAMN05216474_0779</name>
</gene>
<protein>
    <submittedName>
        <fullName evidence="2">Helix-turn-helix domain-containing protein</fullName>
    </submittedName>
</protein>
<dbReference type="AlphaFoldDB" id="A0A1I6YC22"/>
<evidence type="ECO:0000313" key="2">
    <source>
        <dbReference type="EMBL" id="SFT47764.1"/>
    </source>
</evidence>
<dbReference type="RefSeq" id="WP_090246539.1">
    <property type="nucleotide sequence ID" value="NZ_FPAS01000001.1"/>
</dbReference>
<dbReference type="EMBL" id="FPAS01000001">
    <property type="protein sequence ID" value="SFT47764.1"/>
    <property type="molecule type" value="Genomic_DNA"/>
</dbReference>
<accession>A0A1I6YC22</accession>
<dbReference type="PANTHER" id="PTHR34585:SF22">
    <property type="entry name" value="HELIX-TURN-HELIX DOMAIN-CONTAINING PROTEIN"/>
    <property type="match status" value="1"/>
</dbReference>
<proteinExistence type="predicted"/>
<organism evidence="2 3">
    <name type="scientific">Lishizhenia tianjinensis</name>
    <dbReference type="NCBI Taxonomy" id="477690"/>
    <lineage>
        <taxon>Bacteria</taxon>
        <taxon>Pseudomonadati</taxon>
        <taxon>Bacteroidota</taxon>
        <taxon>Flavobacteriia</taxon>
        <taxon>Flavobacteriales</taxon>
        <taxon>Crocinitomicaceae</taxon>
        <taxon>Lishizhenia</taxon>
    </lineage>
</organism>
<feature type="domain" description="Helix-turn-helix" evidence="1">
    <location>
        <begin position="51"/>
        <end position="95"/>
    </location>
</feature>
<dbReference type="OrthoDB" id="1524679at2"/>
<dbReference type="SUPFAM" id="SSF46955">
    <property type="entry name" value="Putative DNA-binding domain"/>
    <property type="match status" value="1"/>
</dbReference>
<dbReference type="InterPro" id="IPR041657">
    <property type="entry name" value="HTH_17"/>
</dbReference>
<dbReference type="InterPro" id="IPR009061">
    <property type="entry name" value="DNA-bd_dom_put_sf"/>
</dbReference>
<dbReference type="Proteomes" id="UP000236454">
    <property type="component" value="Unassembled WGS sequence"/>
</dbReference>
<dbReference type="PANTHER" id="PTHR34585">
    <property type="match status" value="1"/>
</dbReference>
<dbReference type="STRING" id="477690.SAMN05216474_0779"/>
<name>A0A1I6YC22_9FLAO</name>